<protein>
    <recommendedName>
        <fullName evidence="1">Aminoglycoside phosphotransferase domain-containing protein</fullName>
    </recommendedName>
</protein>
<dbReference type="EMBL" id="KB445551">
    <property type="protein sequence ID" value="EMD00040.1"/>
    <property type="molecule type" value="Genomic_DNA"/>
</dbReference>
<dbReference type="InterPro" id="IPR051678">
    <property type="entry name" value="AGP_Transferase"/>
</dbReference>
<dbReference type="KEGG" id="bcom:BAUCODRAFT_62836"/>
<dbReference type="RefSeq" id="XP_007672540.1">
    <property type="nucleotide sequence ID" value="XM_007674350.1"/>
</dbReference>
<dbReference type="OMA" id="RMFWGDP"/>
<evidence type="ECO:0000259" key="1">
    <source>
        <dbReference type="Pfam" id="PF01636"/>
    </source>
</evidence>
<dbReference type="OrthoDB" id="5210591at2759"/>
<dbReference type="eggNOG" id="ENOG502S1B6">
    <property type="taxonomic scope" value="Eukaryota"/>
</dbReference>
<proteinExistence type="predicted"/>
<dbReference type="Gene3D" id="3.30.200.150">
    <property type="match status" value="1"/>
</dbReference>
<reference evidence="2 3" key="1">
    <citation type="journal article" date="2012" name="PLoS Pathog.">
        <title>Diverse lifestyles and strategies of plant pathogenesis encoded in the genomes of eighteen Dothideomycetes fungi.</title>
        <authorList>
            <person name="Ohm R.A."/>
            <person name="Feau N."/>
            <person name="Henrissat B."/>
            <person name="Schoch C.L."/>
            <person name="Horwitz B.A."/>
            <person name="Barry K.W."/>
            <person name="Condon B.J."/>
            <person name="Copeland A.C."/>
            <person name="Dhillon B."/>
            <person name="Glaser F."/>
            <person name="Hesse C.N."/>
            <person name="Kosti I."/>
            <person name="LaButti K."/>
            <person name="Lindquist E.A."/>
            <person name="Lucas S."/>
            <person name="Salamov A.A."/>
            <person name="Bradshaw R.E."/>
            <person name="Ciuffetti L."/>
            <person name="Hamelin R.C."/>
            <person name="Kema G.H.J."/>
            <person name="Lawrence C."/>
            <person name="Scott J.A."/>
            <person name="Spatafora J.W."/>
            <person name="Turgeon B.G."/>
            <person name="de Wit P.J.G.M."/>
            <person name="Zhong S."/>
            <person name="Goodwin S.B."/>
            <person name="Grigoriev I.V."/>
        </authorList>
    </citation>
    <scope>NUCLEOTIDE SEQUENCE [LARGE SCALE GENOMIC DNA]</scope>
    <source>
        <strain evidence="2 3">UAMH 10762</strain>
    </source>
</reference>
<accession>M2NKS1</accession>
<dbReference type="InterPro" id="IPR002575">
    <property type="entry name" value="Aminoglycoside_PTrfase"/>
</dbReference>
<dbReference type="GeneID" id="19116026"/>
<dbReference type="Pfam" id="PF01636">
    <property type="entry name" value="APH"/>
    <property type="match status" value="1"/>
</dbReference>
<keyword evidence="3" id="KW-1185">Reference proteome</keyword>
<dbReference type="AlphaFoldDB" id="M2NKS1"/>
<dbReference type="InterPro" id="IPR011009">
    <property type="entry name" value="Kinase-like_dom_sf"/>
</dbReference>
<feature type="domain" description="Aminoglycoside phosphotransferase" evidence="1">
    <location>
        <begin position="33"/>
        <end position="246"/>
    </location>
</feature>
<dbReference type="Proteomes" id="UP000011761">
    <property type="component" value="Unassembled WGS sequence"/>
</dbReference>
<evidence type="ECO:0000313" key="3">
    <source>
        <dbReference type="Proteomes" id="UP000011761"/>
    </source>
</evidence>
<name>M2NKS1_BAUPA</name>
<dbReference type="Gene3D" id="3.90.1200.10">
    <property type="match status" value="1"/>
</dbReference>
<dbReference type="HOGENOM" id="CLU_019843_0_0_1"/>
<organism evidence="2 3">
    <name type="scientific">Baudoinia panamericana (strain UAMH 10762)</name>
    <name type="common">Angels' share fungus</name>
    <name type="synonym">Baudoinia compniacensis (strain UAMH 10762)</name>
    <dbReference type="NCBI Taxonomy" id="717646"/>
    <lineage>
        <taxon>Eukaryota</taxon>
        <taxon>Fungi</taxon>
        <taxon>Dikarya</taxon>
        <taxon>Ascomycota</taxon>
        <taxon>Pezizomycotina</taxon>
        <taxon>Dothideomycetes</taxon>
        <taxon>Dothideomycetidae</taxon>
        <taxon>Mycosphaerellales</taxon>
        <taxon>Teratosphaeriaceae</taxon>
        <taxon>Baudoinia</taxon>
    </lineage>
</organism>
<dbReference type="SUPFAM" id="SSF56112">
    <property type="entry name" value="Protein kinase-like (PK-like)"/>
    <property type="match status" value="1"/>
</dbReference>
<gene>
    <name evidence="2" type="ORF">BAUCODRAFT_62836</name>
</gene>
<dbReference type="PANTHER" id="PTHR21310:SF59">
    <property type="entry name" value="AMINOGLYCOSIDE PHOSPHOTRANSFERASE DOMAIN-CONTAINING PROTEIN"/>
    <property type="match status" value="1"/>
</dbReference>
<sequence>MPNVASKAPEKGAVQRVASNALQSKAVSVDKLSGYLFRTYRLTTTKGFFYLLKCRPSQNVRLLRHEDDRLEMEAYVLQALRNQAGLVTARLIEYSNTNAAIGSRYEVTGPFGGCILADIEPSLSRQALANIDKSLGAHVQLLATVKGSVFGSLRQAQGSPGSQSWARVFASMLETILRDGEDALISLPYDGMRELVRKHRGSLDKVTQPSLVILELCADHNVVVDATNQRVSGLLDYSTAFWGDPFMSDCFYRPTASFAEGFGKLPNGDADERIRQYMYVLYHSLLAVIRHCYRPSEDHDEMEARRDLTTAMRQLMTVPAR</sequence>
<dbReference type="PANTHER" id="PTHR21310">
    <property type="entry name" value="AMINOGLYCOSIDE PHOSPHOTRANSFERASE-RELATED-RELATED"/>
    <property type="match status" value="1"/>
</dbReference>
<evidence type="ECO:0000313" key="2">
    <source>
        <dbReference type="EMBL" id="EMD00040.1"/>
    </source>
</evidence>